<evidence type="ECO:0000256" key="1">
    <source>
        <dbReference type="SAM" id="Coils"/>
    </source>
</evidence>
<keyword evidence="1" id="KW-0175">Coiled coil</keyword>
<organism evidence="3 4">
    <name type="scientific">Alicyclobacillus acidocaldarius subsp. acidocaldarius (strain ATCC 27009 / DSM 446 / BCRC 14685 / JCM 5260 / KCTC 1825 / NBRC 15652 / NCIMB 11725 / NRRL B-14509 / 104-IA)</name>
    <name type="common">Bacillus acidocaldarius</name>
    <dbReference type="NCBI Taxonomy" id="521098"/>
    <lineage>
        <taxon>Bacteria</taxon>
        <taxon>Bacillati</taxon>
        <taxon>Bacillota</taxon>
        <taxon>Bacilli</taxon>
        <taxon>Bacillales</taxon>
        <taxon>Alicyclobacillaceae</taxon>
        <taxon>Alicyclobacillus</taxon>
    </lineage>
</organism>
<gene>
    <name evidence="3" type="ordered locus">Aaci_0753</name>
</gene>
<keyword evidence="4" id="KW-1185">Reference proteome</keyword>
<reference evidence="3 4" key="2">
    <citation type="journal article" date="2010" name="Stand. Genomic Sci.">
        <title>Complete genome sequence of Alicyclobacillus acidocaldarius type strain (104-IA).</title>
        <authorList>
            <person name="Mavromatis K."/>
            <person name="Sikorski J."/>
            <person name="Lapidus A."/>
            <person name="Glavina Del Rio T."/>
            <person name="Copeland A."/>
            <person name="Tice H."/>
            <person name="Cheng J.F."/>
            <person name="Lucas S."/>
            <person name="Chen F."/>
            <person name="Nolan M."/>
            <person name="Bruce D."/>
            <person name="Goodwin L."/>
            <person name="Pitluck S."/>
            <person name="Ivanova N."/>
            <person name="Ovchinnikova G."/>
            <person name="Pati A."/>
            <person name="Chen A."/>
            <person name="Palaniappan K."/>
            <person name="Land M."/>
            <person name="Hauser L."/>
            <person name="Chang Y.J."/>
            <person name="Jeffries C.D."/>
            <person name="Chain P."/>
            <person name="Meincke L."/>
            <person name="Sims D."/>
            <person name="Chertkov O."/>
            <person name="Han C."/>
            <person name="Brettin T."/>
            <person name="Detter J.C."/>
            <person name="Wahrenburg C."/>
            <person name="Rohde M."/>
            <person name="Pukall R."/>
            <person name="Goker M."/>
            <person name="Bristow J."/>
            <person name="Eisen J.A."/>
            <person name="Markowitz V."/>
            <person name="Hugenholtz P."/>
            <person name="Klenk H.P."/>
            <person name="Kyrpides N.C."/>
        </authorList>
    </citation>
    <scope>NUCLEOTIDE SEQUENCE [LARGE SCALE GENOMIC DNA]</scope>
    <source>
        <strain evidence="4">ATCC 27009 / DSM 446 / BCRC 14685 / JCM 5260 / KCTC 1825 / NBRC 15652 / NCIMB 11725 / NRRL B-14509 / 104-IA</strain>
    </source>
</reference>
<feature type="region of interest" description="Disordered" evidence="2">
    <location>
        <begin position="197"/>
        <end position="221"/>
    </location>
</feature>
<dbReference type="AlphaFoldDB" id="C8WU34"/>
<feature type="compositionally biased region" description="Low complexity" evidence="2">
    <location>
        <begin position="197"/>
        <end position="211"/>
    </location>
</feature>
<dbReference type="KEGG" id="aac:Aaci_0753"/>
<sequence length="269" mass="29937">MIHRAPSFHQGMELYAMGEYNEALRVFLEEAKSLEGEVPQRAGIAYRQAALCARHLGRMDEFDHYMRLAGREFLRASELPDQPAQHIREYSLLAAQCFLAVENLDLSSKSVSRAKTVDVALQEPVAEAFEAPASEERDAILQAERQATQAARVPAEEPVNDSEEEERPNRGQGREAGDLDAALAAVEARWLGASSSLARAASDGARSSTSSEPTRGSGERVRADVAWASDILEEMDEMHALLVDLQKRMLELERRLHRVIRQGETEGRR</sequence>
<dbReference type="EMBL" id="CP001727">
    <property type="protein sequence ID" value="ACV57797.1"/>
    <property type="molecule type" value="Genomic_DNA"/>
</dbReference>
<dbReference type="HOGENOM" id="CLU_887507_0_0_9"/>
<name>C8WU34_ALIAD</name>
<protein>
    <submittedName>
        <fullName evidence="3">Uncharacterized protein</fullName>
    </submittedName>
</protein>
<feature type="region of interest" description="Disordered" evidence="2">
    <location>
        <begin position="145"/>
        <end position="175"/>
    </location>
</feature>
<dbReference type="Proteomes" id="UP000001917">
    <property type="component" value="Chromosome"/>
</dbReference>
<reference evidence="4" key="1">
    <citation type="submission" date="2009-09" db="EMBL/GenBank/DDBJ databases">
        <title>The complete chromosome of Alicyclobacillus acidocaldarius subsp. acidocaldarius DSM 446.</title>
        <authorList>
            <consortium name="US DOE Joint Genome Institute (JGI-PGF)"/>
            <person name="Lucas S."/>
            <person name="Copeland A."/>
            <person name="Lapidus A."/>
            <person name="Glavina del Rio T."/>
            <person name="Dalin E."/>
            <person name="Tice H."/>
            <person name="Bruce D."/>
            <person name="Goodwin L."/>
            <person name="Pitluck S."/>
            <person name="Kyrpides N."/>
            <person name="Mavromatis K."/>
            <person name="Ivanova N."/>
            <person name="Ovchinnikova G."/>
            <person name="Chertkov O."/>
            <person name="Sims D."/>
            <person name="Brettin T."/>
            <person name="Detter J.C."/>
            <person name="Han C."/>
            <person name="Larimer F."/>
            <person name="Land M."/>
            <person name="Hauser L."/>
            <person name="Markowitz V."/>
            <person name="Cheng J.-F."/>
            <person name="Hugenholtz P."/>
            <person name="Woyke T."/>
            <person name="Wu D."/>
            <person name="Pukall R."/>
            <person name="Klenk H.-P."/>
            <person name="Eisen J.A."/>
        </authorList>
    </citation>
    <scope>NUCLEOTIDE SEQUENCE [LARGE SCALE GENOMIC DNA]</scope>
    <source>
        <strain evidence="4">ATCC 27009 / DSM 446 / BCRC 14685 / JCM 5260 / KCTC 1825 / NBRC 15652 / NCIMB 11725 / NRRL B-14509 / 104-IA</strain>
    </source>
</reference>
<evidence type="ECO:0000313" key="3">
    <source>
        <dbReference type="EMBL" id="ACV57797.1"/>
    </source>
</evidence>
<accession>C8WU34</accession>
<feature type="coiled-coil region" evidence="1">
    <location>
        <begin position="235"/>
        <end position="262"/>
    </location>
</feature>
<evidence type="ECO:0000313" key="4">
    <source>
        <dbReference type="Proteomes" id="UP000001917"/>
    </source>
</evidence>
<dbReference type="STRING" id="521098.Aaci_0753"/>
<evidence type="ECO:0000256" key="2">
    <source>
        <dbReference type="SAM" id="MobiDB-lite"/>
    </source>
</evidence>
<proteinExistence type="predicted"/>
<dbReference type="RefSeq" id="WP_012810153.1">
    <property type="nucleotide sequence ID" value="NC_013205.1"/>
</dbReference>